<evidence type="ECO:0000259" key="5">
    <source>
        <dbReference type="PROSITE" id="PS51078"/>
    </source>
</evidence>
<gene>
    <name evidence="6" type="ORF">ACFPZF_35330</name>
</gene>
<reference evidence="7" key="1">
    <citation type="journal article" date="2019" name="Int. J. Syst. Evol. Microbiol.">
        <title>The Global Catalogue of Microorganisms (GCM) 10K type strain sequencing project: providing services to taxonomists for standard genome sequencing and annotation.</title>
        <authorList>
            <consortium name="The Broad Institute Genomics Platform"/>
            <consortium name="The Broad Institute Genome Sequencing Center for Infectious Disease"/>
            <person name="Wu L."/>
            <person name="Ma J."/>
        </authorList>
    </citation>
    <scope>NUCLEOTIDE SEQUENCE [LARGE SCALE GENOMIC DNA]</scope>
    <source>
        <strain evidence="7">CGMCC 4.1622</strain>
    </source>
</reference>
<proteinExistence type="predicted"/>
<dbReference type="InterPro" id="IPR036390">
    <property type="entry name" value="WH_DNA-bd_sf"/>
</dbReference>
<dbReference type="PANTHER" id="PTHR30136">
    <property type="entry name" value="HELIX-TURN-HELIX TRANSCRIPTIONAL REGULATOR, ICLR FAMILY"/>
    <property type="match status" value="1"/>
</dbReference>
<dbReference type="InterPro" id="IPR029016">
    <property type="entry name" value="GAF-like_dom_sf"/>
</dbReference>
<evidence type="ECO:0000313" key="6">
    <source>
        <dbReference type="EMBL" id="MFC5646600.1"/>
    </source>
</evidence>
<dbReference type="RefSeq" id="WP_346148848.1">
    <property type="nucleotide sequence ID" value="NZ_BAAAUA010000057.1"/>
</dbReference>
<dbReference type="InterPro" id="IPR005471">
    <property type="entry name" value="Tscrpt_reg_IclR_N"/>
</dbReference>
<evidence type="ECO:0000256" key="3">
    <source>
        <dbReference type="ARBA" id="ARBA00023163"/>
    </source>
</evidence>
<dbReference type="SUPFAM" id="SSF55781">
    <property type="entry name" value="GAF domain-like"/>
    <property type="match status" value="1"/>
</dbReference>
<dbReference type="InterPro" id="IPR050707">
    <property type="entry name" value="HTH_MetabolicPath_Reg"/>
</dbReference>
<dbReference type="Pfam" id="PF01614">
    <property type="entry name" value="IclR_C"/>
    <property type="match status" value="1"/>
</dbReference>
<dbReference type="Gene3D" id="3.30.450.40">
    <property type="match status" value="1"/>
</dbReference>
<dbReference type="PROSITE" id="PS51078">
    <property type="entry name" value="ICLR_ED"/>
    <property type="match status" value="1"/>
</dbReference>
<keyword evidence="7" id="KW-1185">Reference proteome</keyword>
<keyword evidence="2" id="KW-0238">DNA-binding</keyword>
<dbReference type="PANTHER" id="PTHR30136:SF24">
    <property type="entry name" value="HTH-TYPE TRANSCRIPTIONAL REPRESSOR ALLR"/>
    <property type="match status" value="1"/>
</dbReference>
<comment type="caution">
    <text evidence="6">The sequence shown here is derived from an EMBL/GenBank/DDBJ whole genome shotgun (WGS) entry which is preliminary data.</text>
</comment>
<dbReference type="InterPro" id="IPR036388">
    <property type="entry name" value="WH-like_DNA-bd_sf"/>
</dbReference>
<dbReference type="SUPFAM" id="SSF46785">
    <property type="entry name" value="Winged helix' DNA-binding domain"/>
    <property type="match status" value="1"/>
</dbReference>
<evidence type="ECO:0000313" key="7">
    <source>
        <dbReference type="Proteomes" id="UP001596066"/>
    </source>
</evidence>
<feature type="domain" description="IclR-ED" evidence="5">
    <location>
        <begin position="90"/>
        <end position="279"/>
    </location>
</feature>
<dbReference type="Gene3D" id="1.10.10.10">
    <property type="entry name" value="Winged helix-like DNA-binding domain superfamily/Winged helix DNA-binding domain"/>
    <property type="match status" value="1"/>
</dbReference>
<keyword evidence="3" id="KW-0804">Transcription</keyword>
<name>A0ABW0VQZ3_9ACTN</name>
<dbReference type="InterPro" id="IPR014757">
    <property type="entry name" value="Tscrpt_reg_IclR_C"/>
</dbReference>
<protein>
    <submittedName>
        <fullName evidence="6">IclR family transcriptional regulator</fullName>
    </submittedName>
</protein>
<sequence length="285" mass="29948">MNSTTRSSNDTLPKQRQIAASSGKPASSLAARAFAVQQAFTRLPGEVHSLRAIAGAADLDDATTHRILQTGVNDGVFEQVGRGRYRLGTGTARAGVQAMAHTPGITSTHGILERLHMATGGLALLYVLSPFGGAKRLCTDYVIGDMDPAEVGMTAADVVSVSRSLRTGASGRVILAYLPQTIRDLVLAEDVPATAGPGVIRDNDALAASLLEIRRLGFGVGRQECMAGWDSIAAPVLWHDSIMGAVLLLRRSTEMPADLRPLIYHTRKAAEDISGLTGTPLAASV</sequence>
<evidence type="ECO:0000256" key="1">
    <source>
        <dbReference type="ARBA" id="ARBA00023015"/>
    </source>
</evidence>
<dbReference type="EMBL" id="JBHSOC010000106">
    <property type="protein sequence ID" value="MFC5646600.1"/>
    <property type="molecule type" value="Genomic_DNA"/>
</dbReference>
<dbReference type="SMART" id="SM00346">
    <property type="entry name" value="HTH_ICLR"/>
    <property type="match status" value="1"/>
</dbReference>
<accession>A0ABW0VQZ3</accession>
<evidence type="ECO:0000256" key="4">
    <source>
        <dbReference type="SAM" id="MobiDB-lite"/>
    </source>
</evidence>
<feature type="compositionally biased region" description="Polar residues" evidence="4">
    <location>
        <begin position="1"/>
        <end position="20"/>
    </location>
</feature>
<feature type="region of interest" description="Disordered" evidence="4">
    <location>
        <begin position="1"/>
        <end position="24"/>
    </location>
</feature>
<organism evidence="6 7">
    <name type="scientific">Kitasatospora cinereorecta</name>
    <dbReference type="NCBI Taxonomy" id="285560"/>
    <lineage>
        <taxon>Bacteria</taxon>
        <taxon>Bacillati</taxon>
        <taxon>Actinomycetota</taxon>
        <taxon>Actinomycetes</taxon>
        <taxon>Kitasatosporales</taxon>
        <taxon>Streptomycetaceae</taxon>
        <taxon>Kitasatospora</taxon>
    </lineage>
</organism>
<dbReference type="Pfam" id="PF09339">
    <property type="entry name" value="HTH_IclR"/>
    <property type="match status" value="1"/>
</dbReference>
<evidence type="ECO:0000256" key="2">
    <source>
        <dbReference type="ARBA" id="ARBA00023125"/>
    </source>
</evidence>
<keyword evidence="1" id="KW-0805">Transcription regulation</keyword>
<dbReference type="Proteomes" id="UP001596066">
    <property type="component" value="Unassembled WGS sequence"/>
</dbReference>